<sequence>MTTTLLRSFVVQLSDGYEGTCDVKKDRSCRAAEPLHARRTYLAHVLHFCDDLPPTEVSAPLVIEMCT</sequence>
<dbReference type="EMBL" id="KZ772831">
    <property type="protein sequence ID" value="PTQ28501.1"/>
    <property type="molecule type" value="Genomic_DNA"/>
</dbReference>
<keyword evidence="2" id="KW-1185">Reference proteome</keyword>
<reference evidence="2" key="1">
    <citation type="journal article" date="2017" name="Cell">
        <title>Insights into land plant evolution garnered from the Marchantia polymorpha genome.</title>
        <authorList>
            <person name="Bowman J.L."/>
            <person name="Kohchi T."/>
            <person name="Yamato K.T."/>
            <person name="Jenkins J."/>
            <person name="Shu S."/>
            <person name="Ishizaki K."/>
            <person name="Yamaoka S."/>
            <person name="Nishihama R."/>
            <person name="Nakamura Y."/>
            <person name="Berger F."/>
            <person name="Adam C."/>
            <person name="Aki S.S."/>
            <person name="Althoff F."/>
            <person name="Araki T."/>
            <person name="Arteaga-Vazquez M.A."/>
            <person name="Balasubrmanian S."/>
            <person name="Barry K."/>
            <person name="Bauer D."/>
            <person name="Boehm C.R."/>
            <person name="Briginshaw L."/>
            <person name="Caballero-Perez J."/>
            <person name="Catarino B."/>
            <person name="Chen F."/>
            <person name="Chiyoda S."/>
            <person name="Chovatia M."/>
            <person name="Davies K.M."/>
            <person name="Delmans M."/>
            <person name="Demura T."/>
            <person name="Dierschke T."/>
            <person name="Dolan L."/>
            <person name="Dorantes-Acosta A.E."/>
            <person name="Eklund D.M."/>
            <person name="Florent S.N."/>
            <person name="Flores-Sandoval E."/>
            <person name="Fujiyama A."/>
            <person name="Fukuzawa H."/>
            <person name="Galik B."/>
            <person name="Grimanelli D."/>
            <person name="Grimwood J."/>
            <person name="Grossniklaus U."/>
            <person name="Hamada T."/>
            <person name="Haseloff J."/>
            <person name="Hetherington A.J."/>
            <person name="Higo A."/>
            <person name="Hirakawa Y."/>
            <person name="Hundley H.N."/>
            <person name="Ikeda Y."/>
            <person name="Inoue K."/>
            <person name="Inoue S.I."/>
            <person name="Ishida S."/>
            <person name="Jia Q."/>
            <person name="Kakita M."/>
            <person name="Kanazawa T."/>
            <person name="Kawai Y."/>
            <person name="Kawashima T."/>
            <person name="Kennedy M."/>
            <person name="Kinose K."/>
            <person name="Kinoshita T."/>
            <person name="Kohara Y."/>
            <person name="Koide E."/>
            <person name="Komatsu K."/>
            <person name="Kopischke S."/>
            <person name="Kubo M."/>
            <person name="Kyozuka J."/>
            <person name="Lagercrantz U."/>
            <person name="Lin S.S."/>
            <person name="Lindquist E."/>
            <person name="Lipzen A.M."/>
            <person name="Lu C.W."/>
            <person name="De Luna E."/>
            <person name="Martienssen R.A."/>
            <person name="Minamino N."/>
            <person name="Mizutani M."/>
            <person name="Mizutani M."/>
            <person name="Mochizuki N."/>
            <person name="Monte I."/>
            <person name="Mosher R."/>
            <person name="Nagasaki H."/>
            <person name="Nakagami H."/>
            <person name="Naramoto S."/>
            <person name="Nishitani K."/>
            <person name="Ohtani M."/>
            <person name="Okamoto T."/>
            <person name="Okumura M."/>
            <person name="Phillips J."/>
            <person name="Pollak B."/>
            <person name="Reinders A."/>
            <person name="Rovekamp M."/>
            <person name="Sano R."/>
            <person name="Sawa S."/>
            <person name="Schmid M.W."/>
            <person name="Shirakawa M."/>
            <person name="Solano R."/>
            <person name="Spunde A."/>
            <person name="Suetsugu N."/>
            <person name="Sugano S."/>
            <person name="Sugiyama A."/>
            <person name="Sun R."/>
            <person name="Suzuki Y."/>
            <person name="Takenaka M."/>
            <person name="Takezawa D."/>
            <person name="Tomogane H."/>
            <person name="Tsuzuki M."/>
            <person name="Ueda T."/>
            <person name="Umeda M."/>
            <person name="Ward J.M."/>
            <person name="Watanabe Y."/>
            <person name="Yazaki K."/>
            <person name="Yokoyama R."/>
            <person name="Yoshitake Y."/>
            <person name="Yotsui I."/>
            <person name="Zachgo S."/>
            <person name="Schmutz J."/>
        </authorList>
    </citation>
    <scope>NUCLEOTIDE SEQUENCE [LARGE SCALE GENOMIC DNA]</scope>
    <source>
        <strain evidence="2">Tak-1</strain>
    </source>
</reference>
<accession>A0A2R6W3T9</accession>
<dbReference type="Proteomes" id="UP000244005">
    <property type="component" value="Unassembled WGS sequence"/>
</dbReference>
<evidence type="ECO:0000313" key="2">
    <source>
        <dbReference type="Proteomes" id="UP000244005"/>
    </source>
</evidence>
<dbReference type="AlphaFoldDB" id="A0A2R6W3T9"/>
<dbReference type="Gramene" id="Mp5g01980.1">
    <property type="protein sequence ID" value="Mp5g01980.1.cds1"/>
    <property type="gene ID" value="Mp5g01980"/>
</dbReference>
<gene>
    <name evidence="1" type="ORF">MARPO_0161s0006</name>
</gene>
<name>A0A2R6W3T9_MARPO</name>
<organism evidence="1 2">
    <name type="scientific">Marchantia polymorpha</name>
    <name type="common">Common liverwort</name>
    <name type="synonym">Marchantia aquatica</name>
    <dbReference type="NCBI Taxonomy" id="3197"/>
    <lineage>
        <taxon>Eukaryota</taxon>
        <taxon>Viridiplantae</taxon>
        <taxon>Streptophyta</taxon>
        <taxon>Embryophyta</taxon>
        <taxon>Marchantiophyta</taxon>
        <taxon>Marchantiopsida</taxon>
        <taxon>Marchantiidae</taxon>
        <taxon>Marchantiales</taxon>
        <taxon>Marchantiaceae</taxon>
        <taxon>Marchantia</taxon>
    </lineage>
</organism>
<protein>
    <submittedName>
        <fullName evidence="1">Uncharacterized protein</fullName>
    </submittedName>
</protein>
<proteinExistence type="predicted"/>
<evidence type="ECO:0000313" key="1">
    <source>
        <dbReference type="EMBL" id="PTQ28501.1"/>
    </source>
</evidence>